<evidence type="ECO:0000256" key="1">
    <source>
        <dbReference type="SAM" id="MobiDB-lite"/>
    </source>
</evidence>
<feature type="transmembrane region" description="Helical" evidence="2">
    <location>
        <begin position="295"/>
        <end position="315"/>
    </location>
</feature>
<evidence type="ECO:0000313" key="4">
    <source>
        <dbReference type="Proteomes" id="UP000578819"/>
    </source>
</evidence>
<keyword evidence="2" id="KW-0812">Transmembrane</keyword>
<dbReference type="Proteomes" id="UP000578819">
    <property type="component" value="Unassembled WGS sequence"/>
</dbReference>
<accession>A0A7W7SRW7</accession>
<feature type="region of interest" description="Disordered" evidence="1">
    <location>
        <begin position="87"/>
        <end position="115"/>
    </location>
</feature>
<dbReference type="EMBL" id="JACHJW010000001">
    <property type="protein sequence ID" value="MBB4959859.1"/>
    <property type="molecule type" value="Genomic_DNA"/>
</dbReference>
<gene>
    <name evidence="3" type="ORF">FHR38_003592</name>
</gene>
<evidence type="ECO:0000313" key="3">
    <source>
        <dbReference type="EMBL" id="MBB4959859.1"/>
    </source>
</evidence>
<reference evidence="3 4" key="1">
    <citation type="submission" date="2020-08" db="EMBL/GenBank/DDBJ databases">
        <title>Sequencing the genomes of 1000 actinobacteria strains.</title>
        <authorList>
            <person name="Klenk H.-P."/>
        </authorList>
    </citation>
    <scope>NUCLEOTIDE SEQUENCE [LARGE SCALE GENOMIC DNA]</scope>
    <source>
        <strain evidence="3 4">DSM 45886</strain>
    </source>
</reference>
<feature type="transmembrane region" description="Helical" evidence="2">
    <location>
        <begin position="264"/>
        <end position="283"/>
    </location>
</feature>
<dbReference type="AlphaFoldDB" id="A0A7W7SRW7"/>
<keyword evidence="2" id="KW-0472">Membrane</keyword>
<keyword evidence="2" id="KW-1133">Transmembrane helix</keyword>
<feature type="transmembrane region" description="Helical" evidence="2">
    <location>
        <begin position="118"/>
        <end position="137"/>
    </location>
</feature>
<sequence>MTGRTGEQHPLGEQGEDTVPLIEPTTGAPFTALPQRAPLRVPPSRADSARDGPGPSVRASVPQQASADEPAFWLPIEEVHWDGTPVAADRPAGHDRSRRGLGLRGTTGRPAKPPRHPVLGLAGLLVLTLLSSFFAWVSAEPLWLAVGHGDRGTATVLSCTGSGIGLRCRGTFVADDDTTAGQGSATNAPDGGPSATPDPVISDHADGEPGDESVTPAGLVTDVRLAGVDGRHRTPGNTLVARMVDPDAATAYVEGDTVTRHLRWLLGLALVALCSAGIGWSTGALRLPDPRARRVAVLAGLTGQFLIVVGFLVAAF</sequence>
<dbReference type="RefSeq" id="WP_184535713.1">
    <property type="nucleotide sequence ID" value="NZ_JACHJW010000001.1"/>
</dbReference>
<organism evidence="3 4">
    <name type="scientific">Micromonospora polyrhachis</name>
    <dbReference type="NCBI Taxonomy" id="1282883"/>
    <lineage>
        <taxon>Bacteria</taxon>
        <taxon>Bacillati</taxon>
        <taxon>Actinomycetota</taxon>
        <taxon>Actinomycetes</taxon>
        <taxon>Micromonosporales</taxon>
        <taxon>Micromonosporaceae</taxon>
        <taxon>Micromonospora</taxon>
    </lineage>
</organism>
<evidence type="ECO:0000256" key="2">
    <source>
        <dbReference type="SAM" id="Phobius"/>
    </source>
</evidence>
<protein>
    <submittedName>
        <fullName evidence="3">Uncharacterized protein</fullName>
    </submittedName>
</protein>
<feature type="region of interest" description="Disordered" evidence="1">
    <location>
        <begin position="1"/>
        <end position="66"/>
    </location>
</feature>
<name>A0A7W7SRW7_9ACTN</name>
<keyword evidence="4" id="KW-1185">Reference proteome</keyword>
<feature type="region of interest" description="Disordered" evidence="1">
    <location>
        <begin position="179"/>
        <end position="216"/>
    </location>
</feature>
<proteinExistence type="predicted"/>
<comment type="caution">
    <text evidence="3">The sequence shown here is derived from an EMBL/GenBank/DDBJ whole genome shotgun (WGS) entry which is preliminary data.</text>
</comment>